<evidence type="ECO:0000259" key="6">
    <source>
        <dbReference type="Pfam" id="PF00089"/>
    </source>
</evidence>
<feature type="signal peptide" evidence="5">
    <location>
        <begin position="1"/>
        <end position="21"/>
    </location>
</feature>
<feature type="domain" description="Peptidase S1" evidence="6">
    <location>
        <begin position="29"/>
        <end position="104"/>
    </location>
</feature>
<keyword evidence="2" id="KW-0378">Hydrolase</keyword>
<dbReference type="InterPro" id="IPR009003">
    <property type="entry name" value="Peptidase_S1_PA"/>
</dbReference>
<keyword evidence="1" id="KW-0645">Protease</keyword>
<dbReference type="SUPFAM" id="SSF50494">
    <property type="entry name" value="Trypsin-like serine proteases"/>
    <property type="match status" value="1"/>
</dbReference>
<dbReference type="AlphaFoldDB" id="A0A0U4CCK5"/>
<evidence type="ECO:0000256" key="3">
    <source>
        <dbReference type="ARBA" id="ARBA00022825"/>
    </source>
</evidence>
<proteinExistence type="evidence at transcript level"/>
<dbReference type="InterPro" id="IPR001254">
    <property type="entry name" value="Trypsin_dom"/>
</dbReference>
<dbReference type="InterPro" id="IPR050430">
    <property type="entry name" value="Peptidase_S1"/>
</dbReference>
<organism evidence="7">
    <name type="scientific">Melanoplus sanguinipes</name>
    <name type="common">Migratory grasshopper</name>
    <dbReference type="NCBI Taxonomy" id="65742"/>
    <lineage>
        <taxon>Eukaryota</taxon>
        <taxon>Metazoa</taxon>
        <taxon>Ecdysozoa</taxon>
        <taxon>Arthropoda</taxon>
        <taxon>Hexapoda</taxon>
        <taxon>Insecta</taxon>
        <taxon>Pterygota</taxon>
        <taxon>Neoptera</taxon>
        <taxon>Polyneoptera</taxon>
        <taxon>Orthoptera</taxon>
        <taxon>Caelifera</taxon>
        <taxon>Acrididea</taxon>
        <taxon>Acridomorpha</taxon>
        <taxon>Acridoidea</taxon>
        <taxon>Acrididae</taxon>
        <taxon>Melanoplinae</taxon>
        <taxon>Melanoplini</taxon>
        <taxon>Melanoplus</taxon>
    </lineage>
</organism>
<dbReference type="Pfam" id="PF00089">
    <property type="entry name" value="Trypsin"/>
    <property type="match status" value="1"/>
</dbReference>
<accession>A0A0U4CCK5</accession>
<evidence type="ECO:0000256" key="4">
    <source>
        <dbReference type="ARBA" id="ARBA00023157"/>
    </source>
</evidence>
<reference evidence="7" key="1">
    <citation type="journal article" date="2015" name="BMC Genomics">
        <title>Combining RNA-seq and proteomic profiling to identify seminal fluid proteins in the migratory grasshopper Melanoplus sanguinipes (F).</title>
        <authorList>
            <person name="Bonilla M.L."/>
            <person name="Todd C."/>
            <person name="Erlandson M."/>
            <person name="Andres J."/>
        </authorList>
    </citation>
    <scope>NUCLEOTIDE SEQUENCE</scope>
</reference>
<feature type="non-terminal residue" evidence="7">
    <location>
        <position position="106"/>
    </location>
</feature>
<dbReference type="PROSITE" id="PS51257">
    <property type="entry name" value="PROKAR_LIPOPROTEIN"/>
    <property type="match status" value="1"/>
</dbReference>
<keyword evidence="4" id="KW-1015">Disulfide bond</keyword>
<sequence>MPTRAGLILMSSLLTLTSCLGLQQSPRVMGGNEVSIEEHPWMLSLLRWGQLRCGASIVAERFALSTALCVKDYQPGEVTLRAGSSQFLTGGVVIGVDYITAHPKAD</sequence>
<keyword evidence="3" id="KW-0720">Serine protease</keyword>
<protein>
    <submittedName>
        <fullName evidence="7">Trypsin</fullName>
    </submittedName>
</protein>
<dbReference type="EMBL" id="KU218693">
    <property type="protein sequence ID" value="ALX00073.1"/>
    <property type="molecule type" value="mRNA"/>
</dbReference>
<reference evidence="7" key="2">
    <citation type="submission" date="2015-12" db="EMBL/GenBank/DDBJ databases">
        <authorList>
            <person name="Shamseldin A."/>
            <person name="Moawad H."/>
            <person name="Abd El-Rahim W.M."/>
            <person name="Sadowsky M.J."/>
        </authorList>
    </citation>
    <scope>NUCLEOTIDE SEQUENCE</scope>
</reference>
<feature type="chain" id="PRO_5006847749" evidence="5">
    <location>
        <begin position="22"/>
        <end position="106"/>
    </location>
</feature>
<evidence type="ECO:0000313" key="7">
    <source>
        <dbReference type="EMBL" id="ALX00073.1"/>
    </source>
</evidence>
<dbReference type="PANTHER" id="PTHR24276:SF91">
    <property type="entry name" value="AT26814P-RELATED"/>
    <property type="match status" value="1"/>
</dbReference>
<dbReference type="InterPro" id="IPR043504">
    <property type="entry name" value="Peptidase_S1_PA_chymotrypsin"/>
</dbReference>
<dbReference type="GO" id="GO:0006508">
    <property type="term" value="P:proteolysis"/>
    <property type="evidence" value="ECO:0007669"/>
    <property type="project" value="UniProtKB-KW"/>
</dbReference>
<name>A0A0U4CCK5_MELSA</name>
<dbReference type="PANTHER" id="PTHR24276">
    <property type="entry name" value="POLYSERASE-RELATED"/>
    <property type="match status" value="1"/>
</dbReference>
<evidence type="ECO:0000256" key="1">
    <source>
        <dbReference type="ARBA" id="ARBA00022670"/>
    </source>
</evidence>
<dbReference type="Gene3D" id="2.40.10.10">
    <property type="entry name" value="Trypsin-like serine proteases"/>
    <property type="match status" value="2"/>
</dbReference>
<keyword evidence="5" id="KW-0732">Signal</keyword>
<dbReference type="GO" id="GO:0004252">
    <property type="term" value="F:serine-type endopeptidase activity"/>
    <property type="evidence" value="ECO:0007669"/>
    <property type="project" value="InterPro"/>
</dbReference>
<evidence type="ECO:0000256" key="2">
    <source>
        <dbReference type="ARBA" id="ARBA00022801"/>
    </source>
</evidence>
<evidence type="ECO:0000256" key="5">
    <source>
        <dbReference type="SAM" id="SignalP"/>
    </source>
</evidence>